<feature type="domain" description="4Fe-4S ferredoxin-type" evidence="2">
    <location>
        <begin position="156"/>
        <end position="194"/>
    </location>
</feature>
<keyword evidence="1" id="KW-0812">Transmembrane</keyword>
<evidence type="ECO:0000259" key="2">
    <source>
        <dbReference type="Pfam" id="PF12801"/>
    </source>
</evidence>
<dbReference type="EMBL" id="NPJF01000058">
    <property type="protein sequence ID" value="OYP53699.1"/>
    <property type="molecule type" value="Genomic_DNA"/>
</dbReference>
<evidence type="ECO:0000313" key="4">
    <source>
        <dbReference type="Proteomes" id="UP000216189"/>
    </source>
</evidence>
<reference evidence="3 4" key="1">
    <citation type="submission" date="2017-08" db="EMBL/GenBank/DDBJ databases">
        <title>Comparative genomics of non-oral Prevotella species.</title>
        <authorList>
            <person name="Accetto T."/>
            <person name="Nograsek B."/>
            <person name="Avgustin G."/>
        </authorList>
    </citation>
    <scope>NUCLEOTIDE SEQUENCE [LARGE SCALE GENOMIC DNA]</scope>
    <source>
        <strain evidence="3 4">TC1-1</strain>
    </source>
</reference>
<dbReference type="Proteomes" id="UP000216189">
    <property type="component" value="Unassembled WGS sequence"/>
</dbReference>
<accession>A0ABX4EF61</accession>
<organism evidence="3 4">
    <name type="scientific">Segatella bryantii</name>
    <name type="common">Prevotella bryantii</name>
    <dbReference type="NCBI Taxonomy" id="77095"/>
    <lineage>
        <taxon>Bacteria</taxon>
        <taxon>Pseudomonadati</taxon>
        <taxon>Bacteroidota</taxon>
        <taxon>Bacteroidia</taxon>
        <taxon>Bacteroidales</taxon>
        <taxon>Prevotellaceae</taxon>
        <taxon>Segatella</taxon>
    </lineage>
</organism>
<keyword evidence="1" id="KW-1133">Transmembrane helix</keyword>
<dbReference type="Pfam" id="PF12801">
    <property type="entry name" value="Fer4_5"/>
    <property type="match status" value="2"/>
</dbReference>
<protein>
    <recommendedName>
        <fullName evidence="2">4Fe-4S ferredoxin-type domain-containing protein</fullName>
    </recommendedName>
</protein>
<feature type="transmembrane region" description="Helical" evidence="1">
    <location>
        <begin position="20"/>
        <end position="49"/>
    </location>
</feature>
<name>A0ABX4EF61_SEGBR</name>
<dbReference type="InterPro" id="IPR017896">
    <property type="entry name" value="4Fe4S_Fe-S-bd"/>
</dbReference>
<proteinExistence type="predicted"/>
<feature type="transmembrane region" description="Helical" evidence="1">
    <location>
        <begin position="144"/>
        <end position="170"/>
    </location>
</feature>
<feature type="domain" description="4Fe-4S ferredoxin-type" evidence="2">
    <location>
        <begin position="32"/>
        <end position="63"/>
    </location>
</feature>
<keyword evidence="1" id="KW-0472">Membrane</keyword>
<evidence type="ECO:0000256" key="1">
    <source>
        <dbReference type="SAM" id="Phobius"/>
    </source>
</evidence>
<evidence type="ECO:0000313" key="3">
    <source>
        <dbReference type="EMBL" id="OYP53699.1"/>
    </source>
</evidence>
<feature type="transmembrane region" description="Helical" evidence="1">
    <location>
        <begin position="88"/>
        <end position="113"/>
    </location>
</feature>
<comment type="caution">
    <text evidence="3">The sequence shown here is derived from an EMBL/GenBank/DDBJ whole genome shotgun (WGS) entry which is preliminary data.</text>
</comment>
<sequence>MENMMKKEKKWYDYMWVVSAAYFTLGFFNIVFAWLGLICMIIPLLVAIIGGNKAWCNKYCGRGQLFMLLGNTLGLTTRKQAPRWISSVWFRNAFLVWFMFFFIEMVMLTVAVARGTDSLHETLHLLWTFDVPWHWAYPVSVEPWVAQFAFGLYGIMLTSLIVGVFLTIVFRPRTWCTFCPMGNMTQMICKVKNKKK</sequence>
<gene>
    <name evidence="3" type="ORF">CIK91_11575</name>
</gene>
<keyword evidence="4" id="KW-1185">Reference proteome</keyword>